<feature type="compositionally biased region" description="Basic and acidic residues" evidence="1">
    <location>
        <begin position="10"/>
        <end position="27"/>
    </location>
</feature>
<evidence type="ECO:0000313" key="3">
    <source>
        <dbReference type="Proteomes" id="UP000053144"/>
    </source>
</evidence>
<gene>
    <name evidence="2" type="ORF">LR48_Vigan08g099700</name>
</gene>
<evidence type="ECO:0000313" key="2">
    <source>
        <dbReference type="EMBL" id="KOM50170.1"/>
    </source>
</evidence>
<evidence type="ECO:0000256" key="1">
    <source>
        <dbReference type="SAM" id="MobiDB-lite"/>
    </source>
</evidence>
<dbReference type="Gramene" id="KOM50170">
    <property type="protein sequence ID" value="KOM50170"/>
    <property type="gene ID" value="LR48_Vigan08g099700"/>
</dbReference>
<sequence length="85" mass="9648">MTSSSGKRIKTLDSKEKETKRKEKEQGEQVLLRTLMSAFPERQFMSQDEFVVYVAWPADLAQEGDRAEATTTSAIDVDDDDSDEE</sequence>
<organism evidence="2 3">
    <name type="scientific">Phaseolus angularis</name>
    <name type="common">Azuki bean</name>
    <name type="synonym">Vigna angularis</name>
    <dbReference type="NCBI Taxonomy" id="3914"/>
    <lineage>
        <taxon>Eukaryota</taxon>
        <taxon>Viridiplantae</taxon>
        <taxon>Streptophyta</taxon>
        <taxon>Embryophyta</taxon>
        <taxon>Tracheophyta</taxon>
        <taxon>Spermatophyta</taxon>
        <taxon>Magnoliopsida</taxon>
        <taxon>eudicotyledons</taxon>
        <taxon>Gunneridae</taxon>
        <taxon>Pentapetalae</taxon>
        <taxon>rosids</taxon>
        <taxon>fabids</taxon>
        <taxon>Fabales</taxon>
        <taxon>Fabaceae</taxon>
        <taxon>Papilionoideae</taxon>
        <taxon>50 kb inversion clade</taxon>
        <taxon>NPAAA clade</taxon>
        <taxon>indigoferoid/millettioid clade</taxon>
        <taxon>Phaseoleae</taxon>
        <taxon>Vigna</taxon>
    </lineage>
</organism>
<name>A0A0L9V501_PHAAN</name>
<dbReference type="AlphaFoldDB" id="A0A0L9V501"/>
<feature type="region of interest" description="Disordered" evidence="1">
    <location>
        <begin position="62"/>
        <end position="85"/>
    </location>
</feature>
<dbReference type="EMBL" id="CM003378">
    <property type="protein sequence ID" value="KOM50170.1"/>
    <property type="molecule type" value="Genomic_DNA"/>
</dbReference>
<protein>
    <submittedName>
        <fullName evidence="2">Uncharacterized protein</fullName>
    </submittedName>
</protein>
<reference evidence="3" key="1">
    <citation type="journal article" date="2015" name="Proc. Natl. Acad. Sci. U.S.A.">
        <title>Genome sequencing of adzuki bean (Vigna angularis) provides insight into high starch and low fat accumulation and domestication.</title>
        <authorList>
            <person name="Yang K."/>
            <person name="Tian Z."/>
            <person name="Chen C."/>
            <person name="Luo L."/>
            <person name="Zhao B."/>
            <person name="Wang Z."/>
            <person name="Yu L."/>
            <person name="Li Y."/>
            <person name="Sun Y."/>
            <person name="Li W."/>
            <person name="Chen Y."/>
            <person name="Li Y."/>
            <person name="Zhang Y."/>
            <person name="Ai D."/>
            <person name="Zhao J."/>
            <person name="Shang C."/>
            <person name="Ma Y."/>
            <person name="Wu B."/>
            <person name="Wang M."/>
            <person name="Gao L."/>
            <person name="Sun D."/>
            <person name="Zhang P."/>
            <person name="Guo F."/>
            <person name="Wang W."/>
            <person name="Li Y."/>
            <person name="Wang J."/>
            <person name="Varshney R.K."/>
            <person name="Wang J."/>
            <person name="Ling H.Q."/>
            <person name="Wan P."/>
        </authorList>
    </citation>
    <scope>NUCLEOTIDE SEQUENCE</scope>
    <source>
        <strain evidence="3">cv. Jingnong 6</strain>
    </source>
</reference>
<dbReference type="Proteomes" id="UP000053144">
    <property type="component" value="Chromosome 8"/>
</dbReference>
<proteinExistence type="predicted"/>
<feature type="compositionally biased region" description="Acidic residues" evidence="1">
    <location>
        <begin position="76"/>
        <end position="85"/>
    </location>
</feature>
<feature type="region of interest" description="Disordered" evidence="1">
    <location>
        <begin position="1"/>
        <end position="27"/>
    </location>
</feature>
<accession>A0A0L9V501</accession>